<organism evidence="4 5">
    <name type="scientific">Phormidesmis priestleyi ULC007</name>
    <dbReference type="NCBI Taxonomy" id="1920490"/>
    <lineage>
        <taxon>Bacteria</taxon>
        <taxon>Bacillati</taxon>
        <taxon>Cyanobacteriota</taxon>
        <taxon>Cyanophyceae</taxon>
        <taxon>Leptolyngbyales</taxon>
        <taxon>Leptolyngbyaceae</taxon>
        <taxon>Phormidesmis</taxon>
    </lineage>
</organism>
<dbReference type="SMART" id="SM00271">
    <property type="entry name" value="DnaJ"/>
    <property type="match status" value="1"/>
</dbReference>
<evidence type="ECO:0000259" key="3">
    <source>
        <dbReference type="PROSITE" id="PS50076"/>
    </source>
</evidence>
<dbReference type="AlphaFoldDB" id="A0A2T1DEI3"/>
<evidence type="ECO:0000256" key="1">
    <source>
        <dbReference type="PROSITE-ProRule" id="PRU00339"/>
    </source>
</evidence>
<comment type="caution">
    <text evidence="4">The sequence shown here is derived from an EMBL/GenBank/DDBJ whole genome shotgun (WGS) entry which is preliminary data.</text>
</comment>
<dbReference type="Gene3D" id="1.10.287.110">
    <property type="entry name" value="DnaJ domain"/>
    <property type="match status" value="1"/>
</dbReference>
<evidence type="ECO:0000313" key="5">
    <source>
        <dbReference type="Proteomes" id="UP000238634"/>
    </source>
</evidence>
<dbReference type="SUPFAM" id="SSF48452">
    <property type="entry name" value="TPR-like"/>
    <property type="match status" value="1"/>
</dbReference>
<evidence type="ECO:0000313" key="4">
    <source>
        <dbReference type="EMBL" id="PSB18851.1"/>
    </source>
</evidence>
<dbReference type="CDD" id="cd06257">
    <property type="entry name" value="DnaJ"/>
    <property type="match status" value="1"/>
</dbReference>
<gene>
    <name evidence="4" type="ORF">C7B65_13840</name>
</gene>
<dbReference type="Gene3D" id="1.25.40.10">
    <property type="entry name" value="Tetratricopeptide repeat domain"/>
    <property type="match status" value="1"/>
</dbReference>
<dbReference type="PROSITE" id="PS50005">
    <property type="entry name" value="TPR"/>
    <property type="match status" value="2"/>
</dbReference>
<dbReference type="Pfam" id="PF13414">
    <property type="entry name" value="TPR_11"/>
    <property type="match status" value="1"/>
</dbReference>
<proteinExistence type="predicted"/>
<name>A0A2T1DEI3_9CYAN</name>
<protein>
    <submittedName>
        <fullName evidence="4">J domain-containing protein</fullName>
    </submittedName>
</protein>
<dbReference type="RefSeq" id="WP_073073617.1">
    <property type="nucleotide sequence ID" value="NZ_MPPI01000024.1"/>
</dbReference>
<dbReference type="SMART" id="SM00028">
    <property type="entry name" value="TPR"/>
    <property type="match status" value="2"/>
</dbReference>
<dbReference type="SUPFAM" id="SSF46565">
    <property type="entry name" value="Chaperone J-domain"/>
    <property type="match status" value="1"/>
</dbReference>
<dbReference type="PROSITE" id="PS50076">
    <property type="entry name" value="DNAJ_2"/>
    <property type="match status" value="1"/>
</dbReference>
<feature type="repeat" description="TPR" evidence="1">
    <location>
        <begin position="230"/>
        <end position="263"/>
    </location>
</feature>
<dbReference type="STRING" id="1920490.GCA_001895925_00251"/>
<feature type="repeat" description="TPR" evidence="1">
    <location>
        <begin position="196"/>
        <end position="229"/>
    </location>
</feature>
<dbReference type="OrthoDB" id="494812at2"/>
<dbReference type="InterPro" id="IPR036869">
    <property type="entry name" value="J_dom_sf"/>
</dbReference>
<feature type="domain" description="J" evidence="3">
    <location>
        <begin position="15"/>
        <end position="78"/>
    </location>
</feature>
<feature type="compositionally biased region" description="Low complexity" evidence="2">
    <location>
        <begin position="277"/>
        <end position="289"/>
    </location>
</feature>
<dbReference type="EMBL" id="PVWG01000014">
    <property type="protein sequence ID" value="PSB18851.1"/>
    <property type="molecule type" value="Genomic_DNA"/>
</dbReference>
<evidence type="ECO:0000256" key="2">
    <source>
        <dbReference type="SAM" id="MobiDB-lite"/>
    </source>
</evidence>
<sequence>MTPSFSPDWLNKLSDPYAVLGISIVADDRRVLKRYRSVAKILHPDSYGATDPAIAELATQMFARLVSPAYQTVKQEKGRTEAVAMLRFKVRKLVRESALVPQSEAARELMRKPVQEADVFYEQAIAKLAEVQYQPLDHFETITQQISELNLVYLQLKMGDVFFTEKRQGVVAVSPEIPSPSVNPSANSEFVQPDYARRHYERSQEYVKREEWTQAISELKDAVKMQPNKAEYHALLGYSYLRQKMMGMAKAHIRRALELNPQDPLASNLAPKLKLDGSVPSGSPSTSKPPSKEEKRGGLFGIFRRQS</sequence>
<dbReference type="InterPro" id="IPR011990">
    <property type="entry name" value="TPR-like_helical_dom_sf"/>
</dbReference>
<dbReference type="InterPro" id="IPR001623">
    <property type="entry name" value="DnaJ_domain"/>
</dbReference>
<reference evidence="4 5" key="2">
    <citation type="submission" date="2018-03" db="EMBL/GenBank/DDBJ databases">
        <title>The ancient ancestry and fast evolution of plastids.</title>
        <authorList>
            <person name="Moore K.R."/>
            <person name="Magnabosco C."/>
            <person name="Momper L."/>
            <person name="Gold D.A."/>
            <person name="Bosak T."/>
            <person name="Fournier G.P."/>
        </authorList>
    </citation>
    <scope>NUCLEOTIDE SEQUENCE [LARGE SCALE GENOMIC DNA]</scope>
    <source>
        <strain evidence="4 5">ULC007</strain>
    </source>
</reference>
<dbReference type="Proteomes" id="UP000238634">
    <property type="component" value="Unassembled WGS sequence"/>
</dbReference>
<keyword evidence="5" id="KW-1185">Reference proteome</keyword>
<accession>A0A2T1DEI3</accession>
<dbReference type="Pfam" id="PF00226">
    <property type="entry name" value="DnaJ"/>
    <property type="match status" value="1"/>
</dbReference>
<keyword evidence="1" id="KW-0802">TPR repeat</keyword>
<reference evidence="4 5" key="1">
    <citation type="submission" date="2018-02" db="EMBL/GenBank/DDBJ databases">
        <authorList>
            <person name="Cohen D.B."/>
            <person name="Kent A.D."/>
        </authorList>
    </citation>
    <scope>NUCLEOTIDE SEQUENCE [LARGE SCALE GENOMIC DNA]</scope>
    <source>
        <strain evidence="4 5">ULC007</strain>
    </source>
</reference>
<feature type="region of interest" description="Disordered" evidence="2">
    <location>
        <begin position="266"/>
        <end position="307"/>
    </location>
</feature>
<dbReference type="InterPro" id="IPR019734">
    <property type="entry name" value="TPR_rpt"/>
</dbReference>